<dbReference type="Proteomes" id="UP000775872">
    <property type="component" value="Unassembled WGS sequence"/>
</dbReference>
<evidence type="ECO:0000256" key="5">
    <source>
        <dbReference type="ARBA" id="ARBA00022741"/>
    </source>
</evidence>
<feature type="compositionally biased region" description="Basic and acidic residues" evidence="11">
    <location>
        <begin position="491"/>
        <end position="505"/>
    </location>
</feature>
<dbReference type="Gene3D" id="3.30.200.20">
    <property type="entry name" value="Phosphorylase Kinase, domain 1"/>
    <property type="match status" value="1"/>
</dbReference>
<dbReference type="SMART" id="SM00220">
    <property type="entry name" value="S_TKc"/>
    <property type="match status" value="1"/>
</dbReference>
<name>A0A9N9ZBL1_9HYPO</name>
<gene>
    <name evidence="13" type="ORF">CSOL1703_00005093</name>
</gene>
<dbReference type="PROSITE" id="PS00108">
    <property type="entry name" value="PROTEIN_KINASE_ST"/>
    <property type="match status" value="1"/>
</dbReference>
<dbReference type="FunFam" id="3.30.200.20:FF:000270">
    <property type="entry name" value="Serine/threonine-protein kinase bur1"/>
    <property type="match status" value="1"/>
</dbReference>
<proteinExistence type="inferred from homology"/>
<dbReference type="GO" id="GO:0032968">
    <property type="term" value="P:positive regulation of transcription elongation by RNA polymerase II"/>
    <property type="evidence" value="ECO:0007669"/>
    <property type="project" value="TreeGrafter"/>
</dbReference>
<keyword evidence="6" id="KW-0418">Kinase</keyword>
<dbReference type="GO" id="GO:0004693">
    <property type="term" value="F:cyclin-dependent protein serine/threonine kinase activity"/>
    <property type="evidence" value="ECO:0007669"/>
    <property type="project" value="UniProtKB-EC"/>
</dbReference>
<feature type="compositionally biased region" description="Basic and acidic residues" evidence="11">
    <location>
        <begin position="518"/>
        <end position="536"/>
    </location>
</feature>
<dbReference type="Gene3D" id="1.10.510.10">
    <property type="entry name" value="Transferase(Phosphotransferase) domain 1"/>
    <property type="match status" value="1"/>
</dbReference>
<dbReference type="InterPro" id="IPR017441">
    <property type="entry name" value="Protein_kinase_ATP_BS"/>
</dbReference>
<evidence type="ECO:0000256" key="8">
    <source>
        <dbReference type="ARBA" id="ARBA00047811"/>
    </source>
</evidence>
<protein>
    <recommendedName>
        <fullName evidence="2">cyclin-dependent kinase</fullName>
        <ecNumber evidence="2">2.7.11.22</ecNumber>
    </recommendedName>
</protein>
<dbReference type="SUPFAM" id="SSF56112">
    <property type="entry name" value="Protein kinase-like (PK-like)"/>
    <property type="match status" value="1"/>
</dbReference>
<dbReference type="PROSITE" id="PS00107">
    <property type="entry name" value="PROTEIN_KINASE_ATP"/>
    <property type="match status" value="1"/>
</dbReference>
<evidence type="ECO:0000256" key="9">
    <source>
        <dbReference type="ARBA" id="ARBA00048367"/>
    </source>
</evidence>
<comment type="caution">
    <text evidence="13">The sequence shown here is derived from an EMBL/GenBank/DDBJ whole genome shotgun (WGS) entry which is preliminary data.</text>
</comment>
<dbReference type="PROSITE" id="PS50011">
    <property type="entry name" value="PROTEIN_KINASE_DOM"/>
    <property type="match status" value="1"/>
</dbReference>
<evidence type="ECO:0000313" key="13">
    <source>
        <dbReference type="EMBL" id="CAH0053222.1"/>
    </source>
</evidence>
<evidence type="ECO:0000313" key="14">
    <source>
        <dbReference type="Proteomes" id="UP000775872"/>
    </source>
</evidence>
<evidence type="ECO:0000256" key="1">
    <source>
        <dbReference type="ARBA" id="ARBA00006485"/>
    </source>
</evidence>
<dbReference type="InterPro" id="IPR000719">
    <property type="entry name" value="Prot_kinase_dom"/>
</dbReference>
<dbReference type="PANTHER" id="PTHR24056:SF546">
    <property type="entry name" value="CYCLIN-DEPENDENT KINASE 12"/>
    <property type="match status" value="1"/>
</dbReference>
<keyword evidence="3" id="KW-0723">Serine/threonine-protein kinase</keyword>
<keyword evidence="5 10" id="KW-0547">Nucleotide-binding</keyword>
<dbReference type="GO" id="GO:0030332">
    <property type="term" value="F:cyclin binding"/>
    <property type="evidence" value="ECO:0007669"/>
    <property type="project" value="TreeGrafter"/>
</dbReference>
<keyword evidence="7 10" id="KW-0067">ATP-binding</keyword>
<dbReference type="InterPro" id="IPR008271">
    <property type="entry name" value="Ser/Thr_kinase_AS"/>
</dbReference>
<dbReference type="PANTHER" id="PTHR24056">
    <property type="entry name" value="CELL DIVISION PROTEIN KINASE"/>
    <property type="match status" value="1"/>
</dbReference>
<evidence type="ECO:0000259" key="12">
    <source>
        <dbReference type="PROSITE" id="PS50011"/>
    </source>
</evidence>
<sequence length="559" mass="63397">MDPDEAVGVVHRTRPHINIHTTKVQVPTRHLAAHQDIIIKILLAHPRTQGRHQGITAGIEAGPGVVPFIKGGTIEDLTIRMGTSVPAIIHNPREVTIRKRSPTKMMKYMWRTNLRTATAKQTRTLFDHRMKKKELPIRGINQQVFPGGHQADHRQPGQVGNRIQLETSSSVFFRKPGNESVVGSGTYGKVFKGLNVYTKGLVALKRIRMEGERDGFPVTAVREIKLLQSLRHTNIVNLQEVMVEKNDCFMVFEYLSHDLTGLLNHPTFKMEPAQKKHMAKQLFEALDYLHTRGVLHRDIKAANILVSNEGVLKLADFGLARFYAKHHQLDYTNRVITIWYRSPELLLGETKYTAAVDVWSAACVMVEIFTRHAIFAGDGTELSQLDKIYNILGTPNRQDWPGLVDMAWFELLRPTARRRNVFAEKYGERVTPAAFDLLSAMFRYDPAARPTAAEVLQHPYFTTEEPLPKQALELKSIDGDWHEFESKALRKENERRDREARKATKDAAAASRARDKKRAHDSIDQSRDPKRVHVDAVTDDAAPVTAVENVPETSNLEEH</sequence>
<dbReference type="CDD" id="cd07840">
    <property type="entry name" value="STKc_CDK9_like"/>
    <property type="match status" value="1"/>
</dbReference>
<dbReference type="FunFam" id="1.10.510.10:FF:000440">
    <property type="entry name" value="Serine/threonine-protein kinase bur1"/>
    <property type="match status" value="1"/>
</dbReference>
<reference evidence="13 14" key="2">
    <citation type="submission" date="2021-10" db="EMBL/GenBank/DDBJ databases">
        <authorList>
            <person name="Piombo E."/>
        </authorList>
    </citation>
    <scope>NUCLEOTIDE SEQUENCE [LARGE SCALE GENOMIC DNA]</scope>
</reference>
<keyword evidence="14" id="KW-1185">Reference proteome</keyword>
<evidence type="ECO:0000256" key="2">
    <source>
        <dbReference type="ARBA" id="ARBA00012425"/>
    </source>
</evidence>
<feature type="region of interest" description="Disordered" evidence="11">
    <location>
        <begin position="491"/>
        <end position="559"/>
    </location>
</feature>
<feature type="binding site" evidence="10">
    <location>
        <position position="205"/>
    </location>
    <ligand>
        <name>ATP</name>
        <dbReference type="ChEBI" id="CHEBI:30616"/>
    </ligand>
</feature>
<reference evidence="14" key="1">
    <citation type="submission" date="2019-06" db="EMBL/GenBank/DDBJ databases">
        <authorList>
            <person name="Broberg M."/>
        </authorList>
    </citation>
    <scope>NUCLEOTIDE SEQUENCE [LARGE SCALE GENOMIC DNA]</scope>
</reference>
<dbReference type="OrthoDB" id="204883at2759"/>
<evidence type="ECO:0000256" key="4">
    <source>
        <dbReference type="ARBA" id="ARBA00022679"/>
    </source>
</evidence>
<evidence type="ECO:0000256" key="10">
    <source>
        <dbReference type="PROSITE-ProRule" id="PRU10141"/>
    </source>
</evidence>
<evidence type="ECO:0000256" key="3">
    <source>
        <dbReference type="ARBA" id="ARBA00022527"/>
    </source>
</evidence>
<evidence type="ECO:0000256" key="11">
    <source>
        <dbReference type="SAM" id="MobiDB-lite"/>
    </source>
</evidence>
<dbReference type="GO" id="GO:0008024">
    <property type="term" value="C:cyclin/CDK positive transcription elongation factor complex"/>
    <property type="evidence" value="ECO:0007669"/>
    <property type="project" value="TreeGrafter"/>
</dbReference>
<dbReference type="Pfam" id="PF00069">
    <property type="entry name" value="Pkinase"/>
    <property type="match status" value="1"/>
</dbReference>
<dbReference type="InterPro" id="IPR011009">
    <property type="entry name" value="Kinase-like_dom_sf"/>
</dbReference>
<feature type="domain" description="Protein kinase" evidence="12">
    <location>
        <begin position="176"/>
        <end position="461"/>
    </location>
</feature>
<evidence type="ECO:0000256" key="7">
    <source>
        <dbReference type="ARBA" id="ARBA00022840"/>
    </source>
</evidence>
<dbReference type="EC" id="2.7.11.22" evidence="2"/>
<keyword evidence="4" id="KW-0808">Transferase</keyword>
<comment type="catalytic activity">
    <reaction evidence="9">
        <text>L-seryl-[protein] + ATP = O-phospho-L-seryl-[protein] + ADP + H(+)</text>
        <dbReference type="Rhea" id="RHEA:17989"/>
        <dbReference type="Rhea" id="RHEA-COMP:9863"/>
        <dbReference type="Rhea" id="RHEA-COMP:11604"/>
        <dbReference type="ChEBI" id="CHEBI:15378"/>
        <dbReference type="ChEBI" id="CHEBI:29999"/>
        <dbReference type="ChEBI" id="CHEBI:30616"/>
        <dbReference type="ChEBI" id="CHEBI:83421"/>
        <dbReference type="ChEBI" id="CHEBI:456216"/>
        <dbReference type="EC" id="2.7.11.22"/>
    </reaction>
</comment>
<dbReference type="GO" id="GO:0008353">
    <property type="term" value="F:RNA polymerase II CTD heptapeptide repeat kinase activity"/>
    <property type="evidence" value="ECO:0007669"/>
    <property type="project" value="TreeGrafter"/>
</dbReference>
<dbReference type="EMBL" id="CABFOC020000045">
    <property type="protein sequence ID" value="CAH0053222.1"/>
    <property type="molecule type" value="Genomic_DNA"/>
</dbReference>
<dbReference type="AlphaFoldDB" id="A0A9N9ZBL1"/>
<evidence type="ECO:0000256" key="6">
    <source>
        <dbReference type="ARBA" id="ARBA00022777"/>
    </source>
</evidence>
<accession>A0A9N9ZBL1</accession>
<dbReference type="InterPro" id="IPR050108">
    <property type="entry name" value="CDK"/>
</dbReference>
<organism evidence="13 14">
    <name type="scientific">Clonostachys solani</name>
    <dbReference type="NCBI Taxonomy" id="160281"/>
    <lineage>
        <taxon>Eukaryota</taxon>
        <taxon>Fungi</taxon>
        <taxon>Dikarya</taxon>
        <taxon>Ascomycota</taxon>
        <taxon>Pezizomycotina</taxon>
        <taxon>Sordariomycetes</taxon>
        <taxon>Hypocreomycetidae</taxon>
        <taxon>Hypocreales</taxon>
        <taxon>Bionectriaceae</taxon>
        <taxon>Clonostachys</taxon>
    </lineage>
</organism>
<comment type="similarity">
    <text evidence="1">Belongs to the protein kinase superfamily. CMGC Ser/Thr protein kinase family. CDC2/CDKX subfamily.</text>
</comment>
<comment type="catalytic activity">
    <reaction evidence="8">
        <text>L-threonyl-[protein] + ATP = O-phospho-L-threonyl-[protein] + ADP + H(+)</text>
        <dbReference type="Rhea" id="RHEA:46608"/>
        <dbReference type="Rhea" id="RHEA-COMP:11060"/>
        <dbReference type="Rhea" id="RHEA-COMP:11605"/>
        <dbReference type="ChEBI" id="CHEBI:15378"/>
        <dbReference type="ChEBI" id="CHEBI:30013"/>
        <dbReference type="ChEBI" id="CHEBI:30616"/>
        <dbReference type="ChEBI" id="CHEBI:61977"/>
        <dbReference type="ChEBI" id="CHEBI:456216"/>
        <dbReference type="EC" id="2.7.11.22"/>
    </reaction>
</comment>
<dbReference type="GO" id="GO:0005524">
    <property type="term" value="F:ATP binding"/>
    <property type="evidence" value="ECO:0007669"/>
    <property type="project" value="UniProtKB-UniRule"/>
</dbReference>